<sequence length="146" mass="16861">MDYMYLQMGAPDFLRSRVVVPSALAQGRPCLPLDTGIRSVYFKPEIFDESNFKRWQARAKLWLMDQKLFWVISSPPKGTLDGKARSEWEDATNAAIARLLAVLSNRLFDIYVTYTDAKKLWDELDQKYSEGDNGNELFTTATYLNY</sequence>
<gene>
    <name evidence="1" type="ORF">E2562_018299</name>
</gene>
<dbReference type="OrthoDB" id="685040at2759"/>
<protein>
    <recommendedName>
        <fullName evidence="3">Retrotransposon Copia-like N-terminal domain-containing protein</fullName>
    </recommendedName>
</protein>
<accession>A0A6G1CRI2</accession>
<dbReference type="AlphaFoldDB" id="A0A6G1CRI2"/>
<organism evidence="1 2">
    <name type="scientific">Oryza meyeriana var. granulata</name>
    <dbReference type="NCBI Taxonomy" id="110450"/>
    <lineage>
        <taxon>Eukaryota</taxon>
        <taxon>Viridiplantae</taxon>
        <taxon>Streptophyta</taxon>
        <taxon>Embryophyta</taxon>
        <taxon>Tracheophyta</taxon>
        <taxon>Spermatophyta</taxon>
        <taxon>Magnoliopsida</taxon>
        <taxon>Liliopsida</taxon>
        <taxon>Poales</taxon>
        <taxon>Poaceae</taxon>
        <taxon>BOP clade</taxon>
        <taxon>Oryzoideae</taxon>
        <taxon>Oryzeae</taxon>
        <taxon>Oryzinae</taxon>
        <taxon>Oryza</taxon>
        <taxon>Oryza meyeriana</taxon>
    </lineage>
</organism>
<evidence type="ECO:0008006" key="3">
    <source>
        <dbReference type="Google" id="ProtNLM"/>
    </source>
</evidence>
<dbReference type="Proteomes" id="UP000479710">
    <property type="component" value="Unassembled WGS sequence"/>
</dbReference>
<reference evidence="1 2" key="1">
    <citation type="submission" date="2019-11" db="EMBL/GenBank/DDBJ databases">
        <title>Whole genome sequence of Oryza granulata.</title>
        <authorList>
            <person name="Li W."/>
        </authorList>
    </citation>
    <scope>NUCLEOTIDE SEQUENCE [LARGE SCALE GENOMIC DNA]</scope>
    <source>
        <strain evidence="2">cv. Menghai</strain>
        <tissue evidence="1">Leaf</tissue>
    </source>
</reference>
<evidence type="ECO:0000313" key="1">
    <source>
        <dbReference type="EMBL" id="KAF0902671.1"/>
    </source>
</evidence>
<name>A0A6G1CRI2_9ORYZ</name>
<comment type="caution">
    <text evidence="1">The sequence shown here is derived from an EMBL/GenBank/DDBJ whole genome shotgun (WGS) entry which is preliminary data.</text>
</comment>
<evidence type="ECO:0000313" key="2">
    <source>
        <dbReference type="Proteomes" id="UP000479710"/>
    </source>
</evidence>
<proteinExistence type="predicted"/>
<keyword evidence="2" id="KW-1185">Reference proteome</keyword>
<dbReference type="EMBL" id="SPHZ02000008">
    <property type="protein sequence ID" value="KAF0902671.1"/>
    <property type="molecule type" value="Genomic_DNA"/>
</dbReference>